<keyword evidence="3" id="KW-0328">Glycosyltransferase</keyword>
<keyword evidence="4" id="KW-0808">Transferase</keyword>
<proteinExistence type="inferred from homology"/>
<organism evidence="7 8">
    <name type="scientific">Nitrolancea hollandica Lb</name>
    <dbReference type="NCBI Taxonomy" id="1129897"/>
    <lineage>
        <taxon>Bacteria</taxon>
        <taxon>Pseudomonadati</taxon>
        <taxon>Thermomicrobiota</taxon>
        <taxon>Thermomicrobia</taxon>
        <taxon>Sphaerobacterales</taxon>
        <taxon>Sphaerobacterineae</taxon>
        <taxon>Sphaerobacteraceae</taxon>
        <taxon>Nitrolancea</taxon>
    </lineage>
</organism>
<dbReference type="Proteomes" id="UP000004221">
    <property type="component" value="Unassembled WGS sequence"/>
</dbReference>
<reference evidence="7 8" key="1">
    <citation type="journal article" date="2012" name="ISME J.">
        <title>Nitrification expanded: discovery, physiology and genomics of a nitrite-oxidizing bacterium from the phylum Chloroflexi.</title>
        <authorList>
            <person name="Sorokin D.Y."/>
            <person name="Lucker S."/>
            <person name="Vejmelkova D."/>
            <person name="Kostrikina N.A."/>
            <person name="Kleerebezem R."/>
            <person name="Rijpstra W.I."/>
            <person name="Damste J.S."/>
            <person name="Le Paslier D."/>
            <person name="Muyzer G."/>
            <person name="Wagner M."/>
            <person name="van Loosdrecht M.C."/>
            <person name="Daims H."/>
        </authorList>
    </citation>
    <scope>NUCLEOTIDE SEQUENCE [LARGE SCALE GENOMIC DNA]</scope>
    <source>
        <strain evidence="8">none</strain>
    </source>
</reference>
<dbReference type="Pfam" id="PF04101">
    <property type="entry name" value="Glyco_tran_28_C"/>
    <property type="match status" value="1"/>
</dbReference>
<dbReference type="InterPro" id="IPR007235">
    <property type="entry name" value="Glyco_trans_28_C"/>
</dbReference>
<evidence type="ECO:0000256" key="4">
    <source>
        <dbReference type="ARBA" id="ARBA00022679"/>
    </source>
</evidence>
<dbReference type="Gene3D" id="3.40.50.2000">
    <property type="entry name" value="Glycogen Phosphorylase B"/>
    <property type="match status" value="1"/>
</dbReference>
<evidence type="ECO:0000259" key="6">
    <source>
        <dbReference type="Pfam" id="PF06925"/>
    </source>
</evidence>
<comment type="caution">
    <text evidence="7">The sequence shown here is derived from an EMBL/GenBank/DDBJ whole genome shotgun (WGS) entry which is preliminary data.</text>
</comment>
<keyword evidence="8" id="KW-1185">Reference proteome</keyword>
<feature type="domain" description="Glycosyl transferase family 28 C-terminal" evidence="5">
    <location>
        <begin position="130"/>
        <end position="244"/>
    </location>
</feature>
<dbReference type="PANTHER" id="PTHR43025:SF3">
    <property type="entry name" value="MONOGALACTOSYLDIACYLGLYCEROL SYNTHASE 1, CHLOROPLASTIC"/>
    <property type="match status" value="1"/>
</dbReference>
<dbReference type="EMBL" id="CAGS01000359">
    <property type="protein sequence ID" value="CCF84945.1"/>
    <property type="molecule type" value="Genomic_DNA"/>
</dbReference>
<evidence type="ECO:0000256" key="1">
    <source>
        <dbReference type="ARBA" id="ARBA00004370"/>
    </source>
</evidence>
<protein>
    <submittedName>
        <fullName evidence="7">Monogalactosyldiacylglycerol synthase</fullName>
    </submittedName>
</protein>
<dbReference type="SUPFAM" id="SSF53756">
    <property type="entry name" value="UDP-Glycosyltransferase/glycogen phosphorylase"/>
    <property type="match status" value="1"/>
</dbReference>
<comment type="similarity">
    <text evidence="2">Belongs to the glycosyltransferase 28 family.</text>
</comment>
<dbReference type="PANTHER" id="PTHR43025">
    <property type="entry name" value="MONOGALACTOSYLDIACYLGLYCEROL SYNTHASE"/>
    <property type="match status" value="1"/>
</dbReference>
<evidence type="ECO:0000256" key="2">
    <source>
        <dbReference type="ARBA" id="ARBA00006962"/>
    </source>
</evidence>
<dbReference type="InterPro" id="IPR009695">
    <property type="entry name" value="Diacylglyc_glucosyltr_N"/>
</dbReference>
<accession>I4EJT3</accession>
<evidence type="ECO:0000259" key="5">
    <source>
        <dbReference type="Pfam" id="PF04101"/>
    </source>
</evidence>
<dbReference type="AlphaFoldDB" id="I4EJT3"/>
<comment type="subcellular location">
    <subcellularLocation>
        <location evidence="1">Membrane</location>
    </subcellularLocation>
</comment>
<dbReference type="Pfam" id="PF06925">
    <property type="entry name" value="MGDG_synth"/>
    <property type="match status" value="1"/>
</dbReference>
<dbReference type="GO" id="GO:0016758">
    <property type="term" value="F:hexosyltransferase activity"/>
    <property type="evidence" value="ECO:0007669"/>
    <property type="project" value="InterPro"/>
</dbReference>
<gene>
    <name evidence="7" type="ORF">NITHO_4210022</name>
</gene>
<feature type="domain" description="Diacylglycerol glucosyltransferase N-terminal" evidence="6">
    <location>
        <begin position="17"/>
        <end position="85"/>
    </location>
</feature>
<evidence type="ECO:0000256" key="3">
    <source>
        <dbReference type="ARBA" id="ARBA00022676"/>
    </source>
</evidence>
<sequence>MTFPVTARILRTGFGLLFGHRLLETVRREQPDVVVPTYPLVIGALGHLRRTGRLNIPVAALISDYGTHRLWVAPGVDHYLVISRASAPLAEEAGGRVQVIRPPVAQQFRVAPSRDDARAALGLPPDAFTALIVGGSWGVGDLISTADHAIEAGAYAVIVAGSNGALKNRLEQRFHGNPRVRIFGWTQDMPWLMAAADCLIQNAGGVTCLEAAEMGLPVLLFRPIPGHGRLNARAMEQAGAARWVHGVEEFRDLLGAASARTITLTAPRPEPGCPLVRAVVTSAVVPAPRLVQAPARSRLRLPGPVVAGASVLAMVLWLSMSPLGVALAAKGLHVRVSGYDTDTNRVAVGVRATDPVTAGSLEHVIDQERLPVALFVDAHGAEGLYPSSNVVFGIAADPHDRRLPAPWATRREVRSAAFELHRKTGAMPAYFLPASKNVNVTALAVAPRDVELVLPEHHDGQAPGPGVLIIDASGLASREAQDLLHQELQAIQEKGLQWVSLDNL</sequence>
<name>I4EJT3_9BACT</name>
<dbReference type="GO" id="GO:0009247">
    <property type="term" value="P:glycolipid biosynthetic process"/>
    <property type="evidence" value="ECO:0007669"/>
    <property type="project" value="InterPro"/>
</dbReference>
<evidence type="ECO:0000313" key="8">
    <source>
        <dbReference type="Proteomes" id="UP000004221"/>
    </source>
</evidence>
<dbReference type="GO" id="GO:0016020">
    <property type="term" value="C:membrane"/>
    <property type="evidence" value="ECO:0007669"/>
    <property type="project" value="UniProtKB-SubCell"/>
</dbReference>
<dbReference type="InterPro" id="IPR050519">
    <property type="entry name" value="Glycosyltransf_28_UgtP"/>
</dbReference>
<evidence type="ECO:0000313" key="7">
    <source>
        <dbReference type="EMBL" id="CCF84945.1"/>
    </source>
</evidence>